<organism evidence="2 3">
    <name type="scientific">Babesia ovata</name>
    <dbReference type="NCBI Taxonomy" id="189622"/>
    <lineage>
        <taxon>Eukaryota</taxon>
        <taxon>Sar</taxon>
        <taxon>Alveolata</taxon>
        <taxon>Apicomplexa</taxon>
        <taxon>Aconoidasida</taxon>
        <taxon>Piroplasmida</taxon>
        <taxon>Babesiidae</taxon>
        <taxon>Babesia</taxon>
    </lineage>
</organism>
<dbReference type="VEuPathDB" id="PiroplasmaDB:BOVATA_001140"/>
<dbReference type="AlphaFoldDB" id="A0A2H6K6L0"/>
<dbReference type="Proteomes" id="UP000236319">
    <property type="component" value="Unassembled WGS sequence"/>
</dbReference>
<name>A0A2H6K6L0_9APIC</name>
<keyword evidence="3" id="KW-1185">Reference proteome</keyword>
<keyword evidence="1" id="KW-0732">Signal</keyword>
<comment type="caution">
    <text evidence="2">The sequence shown here is derived from an EMBL/GenBank/DDBJ whole genome shotgun (WGS) entry which is preliminary data.</text>
</comment>
<dbReference type="RefSeq" id="XP_028864864.1">
    <property type="nucleotide sequence ID" value="XM_029009031.1"/>
</dbReference>
<evidence type="ECO:0000256" key="1">
    <source>
        <dbReference type="SAM" id="SignalP"/>
    </source>
</evidence>
<gene>
    <name evidence="2" type="ORF">BOVATA_001140</name>
</gene>
<sequence>MAFCGLLVMVPSTLGCRGLIPGMLNGSIGDTGNPCGVAELPNAFTAPAATNECMAASRAFSMSQEEPLGGRAPPGAAERPSAMYEATAPPSAAFRSTLWDLAWTPRFPLALCVGGMYGVGSSSLKIRGASFEIQAS</sequence>
<feature type="chain" id="PRO_5014110836" evidence="1">
    <location>
        <begin position="16"/>
        <end position="136"/>
    </location>
</feature>
<evidence type="ECO:0000313" key="3">
    <source>
        <dbReference type="Proteomes" id="UP000236319"/>
    </source>
</evidence>
<dbReference type="GeneID" id="39872391"/>
<evidence type="ECO:0000313" key="2">
    <source>
        <dbReference type="EMBL" id="GBE58621.1"/>
    </source>
</evidence>
<proteinExistence type="predicted"/>
<reference evidence="2 3" key="1">
    <citation type="journal article" date="2017" name="BMC Genomics">
        <title>Whole-genome assembly of Babesia ovata and comparative genomics between closely related pathogens.</title>
        <authorList>
            <person name="Yamagishi J."/>
            <person name="Asada M."/>
            <person name="Hakimi H."/>
            <person name="Tanaka T.Q."/>
            <person name="Sugimoto C."/>
            <person name="Kawazu S."/>
        </authorList>
    </citation>
    <scope>NUCLEOTIDE SEQUENCE [LARGE SCALE GENOMIC DNA]</scope>
    <source>
        <strain evidence="2 3">Miyake</strain>
    </source>
</reference>
<feature type="signal peptide" evidence="1">
    <location>
        <begin position="1"/>
        <end position="15"/>
    </location>
</feature>
<accession>A0A2H6K6L0</accession>
<protein>
    <submittedName>
        <fullName evidence="2">Beta-lactamase, putative</fullName>
    </submittedName>
</protein>
<dbReference type="EMBL" id="BDSA01000001">
    <property type="protein sequence ID" value="GBE58621.1"/>
    <property type="molecule type" value="Genomic_DNA"/>
</dbReference>